<sequence length="146" mass="15485">MNTSELRRRVAALSLWFSALVAQAVIGYVVAPVLFTQLDKKTAGHIAGILLNGVEISAVVLVVAGLLLWRQRVVAWLALAFVLLQGVQLLYLNPAMAALKHAGAAESQQFMMLHGVSHALYLAGILLLAGLVAMSWRSLAGSAAKA</sequence>
<dbReference type="AlphaFoldDB" id="A0A1N6E3Q0"/>
<evidence type="ECO:0000256" key="2">
    <source>
        <dbReference type="ARBA" id="ARBA00022692"/>
    </source>
</evidence>
<protein>
    <recommendedName>
        <fullName evidence="6">TMEM205-like domain-containing protein</fullName>
    </recommendedName>
</protein>
<feature type="transmembrane region" description="Helical" evidence="5">
    <location>
        <begin position="76"/>
        <end position="99"/>
    </location>
</feature>
<proteinExistence type="predicted"/>
<dbReference type="Proteomes" id="UP000198461">
    <property type="component" value="Unassembled WGS sequence"/>
</dbReference>
<dbReference type="GO" id="GO:0016020">
    <property type="term" value="C:membrane"/>
    <property type="evidence" value="ECO:0007669"/>
    <property type="project" value="UniProtKB-SubCell"/>
</dbReference>
<keyword evidence="2 5" id="KW-0812">Transmembrane</keyword>
<evidence type="ECO:0000313" key="8">
    <source>
        <dbReference type="Proteomes" id="UP000198461"/>
    </source>
</evidence>
<feature type="domain" description="TMEM205-like" evidence="6">
    <location>
        <begin position="22"/>
        <end position="103"/>
    </location>
</feature>
<feature type="transmembrane region" description="Helical" evidence="5">
    <location>
        <begin position="119"/>
        <end position="136"/>
    </location>
</feature>
<evidence type="ECO:0000256" key="4">
    <source>
        <dbReference type="ARBA" id="ARBA00023136"/>
    </source>
</evidence>
<evidence type="ECO:0000313" key="7">
    <source>
        <dbReference type="EMBL" id="SIN77629.1"/>
    </source>
</evidence>
<dbReference type="STRING" id="364032.SAMN05443662_0572"/>
<accession>A0A1N6E3Q0</accession>
<gene>
    <name evidence="7" type="ORF">SAMN05443662_0572</name>
</gene>
<dbReference type="RefSeq" id="WP_159432256.1">
    <property type="nucleotide sequence ID" value="NZ_FSRE01000001.1"/>
</dbReference>
<evidence type="ECO:0000256" key="5">
    <source>
        <dbReference type="SAM" id="Phobius"/>
    </source>
</evidence>
<name>A0A1N6E3Q0_9GAMM</name>
<reference evidence="7 8" key="1">
    <citation type="submission" date="2016-11" db="EMBL/GenBank/DDBJ databases">
        <authorList>
            <person name="Jaros S."/>
            <person name="Januszkiewicz K."/>
            <person name="Wedrychowicz H."/>
        </authorList>
    </citation>
    <scope>NUCLEOTIDE SEQUENCE [LARGE SCALE GENOMIC DNA]</scope>
    <source>
        <strain evidence="7 8">DSM 17737</strain>
    </source>
</reference>
<feature type="transmembrane region" description="Helical" evidence="5">
    <location>
        <begin position="43"/>
        <end position="69"/>
    </location>
</feature>
<evidence type="ECO:0000259" key="6">
    <source>
        <dbReference type="Pfam" id="PF13664"/>
    </source>
</evidence>
<dbReference type="OrthoDB" id="5612603at2"/>
<keyword evidence="4 5" id="KW-0472">Membrane</keyword>
<keyword evidence="8" id="KW-1185">Reference proteome</keyword>
<keyword evidence="3 5" id="KW-1133">Transmembrane helix</keyword>
<comment type="subcellular location">
    <subcellularLocation>
        <location evidence="1">Membrane</location>
    </subcellularLocation>
</comment>
<dbReference type="Pfam" id="PF13664">
    <property type="entry name" value="DUF4149"/>
    <property type="match status" value="1"/>
</dbReference>
<organism evidence="7 8">
    <name type="scientific">Sulfurivirga caldicuralii</name>
    <dbReference type="NCBI Taxonomy" id="364032"/>
    <lineage>
        <taxon>Bacteria</taxon>
        <taxon>Pseudomonadati</taxon>
        <taxon>Pseudomonadota</taxon>
        <taxon>Gammaproteobacteria</taxon>
        <taxon>Thiotrichales</taxon>
        <taxon>Piscirickettsiaceae</taxon>
        <taxon>Sulfurivirga</taxon>
    </lineage>
</organism>
<dbReference type="InterPro" id="IPR025423">
    <property type="entry name" value="TMEM205-like"/>
</dbReference>
<evidence type="ECO:0000256" key="3">
    <source>
        <dbReference type="ARBA" id="ARBA00022989"/>
    </source>
</evidence>
<dbReference type="EMBL" id="FSRE01000001">
    <property type="protein sequence ID" value="SIN77629.1"/>
    <property type="molecule type" value="Genomic_DNA"/>
</dbReference>
<evidence type="ECO:0000256" key="1">
    <source>
        <dbReference type="ARBA" id="ARBA00004370"/>
    </source>
</evidence>